<keyword evidence="1" id="KW-0812">Transmembrane</keyword>
<dbReference type="AlphaFoldDB" id="A0A4R7UEH8"/>
<dbReference type="RefSeq" id="WP_134110530.1">
    <property type="nucleotide sequence ID" value="NZ_SOCN01000001.1"/>
</dbReference>
<comment type="caution">
    <text evidence="2">The sequence shown here is derived from an EMBL/GenBank/DDBJ whole genome shotgun (WGS) entry which is preliminary data.</text>
</comment>
<evidence type="ECO:0000313" key="2">
    <source>
        <dbReference type="EMBL" id="TDV24331.1"/>
    </source>
</evidence>
<dbReference type="EMBL" id="SOCN01000001">
    <property type="protein sequence ID" value="TDV24331.1"/>
    <property type="molecule type" value="Genomic_DNA"/>
</dbReference>
<protein>
    <submittedName>
        <fullName evidence="2">Uncharacterized protein</fullName>
    </submittedName>
</protein>
<reference evidence="2 3" key="1">
    <citation type="submission" date="2019-03" db="EMBL/GenBank/DDBJ databases">
        <title>Genomic Encyclopedia of Archaeal and Bacterial Type Strains, Phase II (KMG-II): from individual species to whole genera.</title>
        <authorList>
            <person name="Goeker M."/>
        </authorList>
    </citation>
    <scope>NUCLEOTIDE SEQUENCE [LARGE SCALE GENOMIC DNA]</scope>
    <source>
        <strain evidence="2 3">ATCC 35214</strain>
    </source>
</reference>
<sequence length="104" mass="11812">MEILKLKEMLVDIAISIPGIKEINFLTDELAQNSGLQNSNSEVLTDRVNVISTPNGYNFFISVTLIVGIFARVIISEFHQRLTFEMKKNQLKFNKLTIIIEGIK</sequence>
<dbReference type="Proteomes" id="UP000295757">
    <property type="component" value="Unassembled WGS sequence"/>
</dbReference>
<organism evidence="2 3">
    <name type="scientific">Mycoplasmopsis mustelae</name>
    <dbReference type="NCBI Taxonomy" id="171289"/>
    <lineage>
        <taxon>Bacteria</taxon>
        <taxon>Bacillati</taxon>
        <taxon>Mycoplasmatota</taxon>
        <taxon>Mycoplasmoidales</taxon>
        <taxon>Metamycoplasmataceae</taxon>
        <taxon>Mycoplasmopsis</taxon>
    </lineage>
</organism>
<keyword evidence="3" id="KW-1185">Reference proteome</keyword>
<keyword evidence="1" id="KW-0472">Membrane</keyword>
<dbReference type="OrthoDB" id="400896at2"/>
<evidence type="ECO:0000313" key="3">
    <source>
        <dbReference type="Proteomes" id="UP000295757"/>
    </source>
</evidence>
<feature type="transmembrane region" description="Helical" evidence="1">
    <location>
        <begin position="57"/>
        <end position="75"/>
    </location>
</feature>
<keyword evidence="1" id="KW-1133">Transmembrane helix</keyword>
<proteinExistence type="predicted"/>
<accession>A0A4R7UEH8</accession>
<name>A0A4R7UEH8_9BACT</name>
<evidence type="ECO:0000256" key="1">
    <source>
        <dbReference type="SAM" id="Phobius"/>
    </source>
</evidence>
<gene>
    <name evidence="2" type="ORF">BCF59_0291</name>
</gene>